<dbReference type="InterPro" id="IPR047142">
    <property type="entry name" value="OryJ/VirC-like"/>
</dbReference>
<dbReference type="Proteomes" id="UP000566813">
    <property type="component" value="Unassembled WGS sequence"/>
</dbReference>
<dbReference type="SUPFAM" id="SSF51182">
    <property type="entry name" value="RmlC-like cupins"/>
    <property type="match status" value="1"/>
</dbReference>
<dbReference type="CDD" id="cd02231">
    <property type="entry name" value="cupin_BLL6423-like"/>
    <property type="match status" value="1"/>
</dbReference>
<dbReference type="InterPro" id="IPR014710">
    <property type="entry name" value="RmlC-like_jellyroll"/>
</dbReference>
<dbReference type="EMBL" id="JACLAW010000013">
    <property type="protein sequence ID" value="MBC2667001.1"/>
    <property type="molecule type" value="Genomic_DNA"/>
</dbReference>
<accession>A0A7X1KMU2</accession>
<dbReference type="Gene3D" id="2.20.70.150">
    <property type="match status" value="1"/>
</dbReference>
<evidence type="ECO:0000313" key="2">
    <source>
        <dbReference type="EMBL" id="MBC2667001.1"/>
    </source>
</evidence>
<dbReference type="Gene3D" id="2.60.120.10">
    <property type="entry name" value="Jelly Rolls"/>
    <property type="match status" value="1"/>
</dbReference>
<protein>
    <submittedName>
        <fullName evidence="2">Cupin domain-containing protein</fullName>
    </submittedName>
</protein>
<dbReference type="AlphaFoldDB" id="A0A7X1KMU2"/>
<dbReference type="PANTHER" id="PTHR36156:SF2">
    <property type="entry name" value="CUPIN TYPE-2 DOMAIN-CONTAINING PROTEIN"/>
    <property type="match status" value="1"/>
</dbReference>
<evidence type="ECO:0000313" key="3">
    <source>
        <dbReference type="Proteomes" id="UP000566813"/>
    </source>
</evidence>
<dbReference type="Pfam" id="PF07883">
    <property type="entry name" value="Cupin_2"/>
    <property type="match status" value="1"/>
</dbReference>
<proteinExistence type="predicted"/>
<comment type="caution">
    <text evidence="2">The sequence shown here is derived from an EMBL/GenBank/DDBJ whole genome shotgun (WGS) entry which is preliminary data.</text>
</comment>
<keyword evidence="3" id="KW-1185">Reference proteome</keyword>
<evidence type="ECO:0000259" key="1">
    <source>
        <dbReference type="Pfam" id="PF07883"/>
    </source>
</evidence>
<feature type="domain" description="Cupin type-2" evidence="1">
    <location>
        <begin position="86"/>
        <end position="153"/>
    </location>
</feature>
<dbReference type="RefSeq" id="WP_185665296.1">
    <property type="nucleotide sequence ID" value="NZ_JACLAW010000013.1"/>
</dbReference>
<gene>
    <name evidence="2" type="ORF">H7F51_15900</name>
</gene>
<dbReference type="PANTHER" id="PTHR36156">
    <property type="entry name" value="SLR2101 PROTEIN"/>
    <property type="match status" value="1"/>
</dbReference>
<dbReference type="InterPro" id="IPR011051">
    <property type="entry name" value="RmlC_Cupin_sf"/>
</dbReference>
<name>A0A7X1KMU2_9SPHN</name>
<dbReference type="InterPro" id="IPR013096">
    <property type="entry name" value="Cupin_2"/>
</dbReference>
<organism evidence="2 3">
    <name type="scientific">Novosphingobium flavum</name>
    <dbReference type="NCBI Taxonomy" id="1778672"/>
    <lineage>
        <taxon>Bacteria</taxon>
        <taxon>Pseudomonadati</taxon>
        <taxon>Pseudomonadota</taxon>
        <taxon>Alphaproteobacteria</taxon>
        <taxon>Sphingomonadales</taxon>
        <taxon>Sphingomonadaceae</taxon>
        <taxon>Novosphingobium</taxon>
    </lineage>
</organism>
<reference evidence="2 3" key="1">
    <citation type="submission" date="2020-08" db="EMBL/GenBank/DDBJ databases">
        <title>The genome sequence of type strain Novosphingobium flavum NBRC 111647.</title>
        <authorList>
            <person name="Liu Y."/>
        </authorList>
    </citation>
    <scope>NUCLEOTIDE SEQUENCE [LARGE SCALE GENOMIC DNA]</scope>
    <source>
        <strain evidence="2 3">NBRC 111647</strain>
    </source>
</reference>
<sequence>MASDQLPNIRRIVTSHDTDGKAVFWIDGPARNIKVATPHVTSTLLWSTDGSPVNVLGDEDMGDRQLGLAPPPNGTRFVRLDIKPGMKVEPGFDVPGMHRTDTLDYNIVLSGEITLYLDDGASTVMKAGDVCVQRGTNHSWLNEGSEPAVLINVLMDGTPKREGSVGTVLQAKGA</sequence>